<gene>
    <name evidence="2" type="ORF">GIB67_001252</name>
</gene>
<sequence length="518" mass="58636">MINSRGCALSSMDMPESALRDMEGLEQQCSGFSVSNKEATKIDVDHEPQASDREGSGGREEMWMKGRYSNDHLLVSGNYEFDKKNPREPLKEGIVQIQEGYFGRIDNLVIDQERRMMKAYVTGTDVLEAILDDYLVGAERLITFFTEGHRNMSENIEKDLTREKKALIEDKELNTTLNTYKLEAQKAKEVAHRDAKKEWEKKIEGIREELVRDIKEALALLRSNFVKDAREQYEMLELRKDYYKGLASTMGAVFEDSDPYNDIPETPEVPSGTKVVDDGTGGLHPREMLDVFTREGLPKVDDVVSPPTKFVLLAMADALISVVVEQLATFLLEKLKKEVKLLLGAPEDVQELHDVEYRDLTSNLNRHSNLADDEKESEAEQMTGGDKVSTYDTFDNICDVLDDAEKRHVKNILLNLEKNEIKKVPESACLEKLKAVSCKMENVLDEWHIKIMKSEIAADGNSAPDSIDGTRTGKKKAYEEGVQKMMASLQTYYFGDQCLSLPTPIPVPQLFMGGRRKK</sequence>
<dbReference type="Proteomes" id="UP000541444">
    <property type="component" value="Unassembled WGS sequence"/>
</dbReference>
<evidence type="ECO:0000256" key="1">
    <source>
        <dbReference type="SAM" id="MobiDB-lite"/>
    </source>
</evidence>
<accession>A0A7J7L7X4</accession>
<organism evidence="2 3">
    <name type="scientific">Kingdonia uniflora</name>
    <dbReference type="NCBI Taxonomy" id="39325"/>
    <lineage>
        <taxon>Eukaryota</taxon>
        <taxon>Viridiplantae</taxon>
        <taxon>Streptophyta</taxon>
        <taxon>Embryophyta</taxon>
        <taxon>Tracheophyta</taxon>
        <taxon>Spermatophyta</taxon>
        <taxon>Magnoliopsida</taxon>
        <taxon>Ranunculales</taxon>
        <taxon>Circaeasteraceae</taxon>
        <taxon>Kingdonia</taxon>
    </lineage>
</organism>
<protein>
    <submittedName>
        <fullName evidence="2">Uncharacterized protein</fullName>
    </submittedName>
</protein>
<evidence type="ECO:0000313" key="2">
    <source>
        <dbReference type="EMBL" id="KAF6138664.1"/>
    </source>
</evidence>
<feature type="region of interest" description="Disordered" evidence="1">
    <location>
        <begin position="38"/>
        <end position="61"/>
    </location>
</feature>
<reference evidence="2 3" key="1">
    <citation type="journal article" date="2020" name="IScience">
        <title>Genome Sequencing of the Endangered Kingdonia uniflora (Circaeasteraceae, Ranunculales) Reveals Potential Mechanisms of Evolutionary Specialization.</title>
        <authorList>
            <person name="Sun Y."/>
            <person name="Deng T."/>
            <person name="Zhang A."/>
            <person name="Moore M.J."/>
            <person name="Landis J.B."/>
            <person name="Lin N."/>
            <person name="Zhang H."/>
            <person name="Zhang X."/>
            <person name="Huang J."/>
            <person name="Zhang X."/>
            <person name="Sun H."/>
            <person name="Wang H."/>
        </authorList>
    </citation>
    <scope>NUCLEOTIDE SEQUENCE [LARGE SCALE GENOMIC DNA]</scope>
    <source>
        <strain evidence="2">TB1705</strain>
        <tissue evidence="2">Leaf</tissue>
    </source>
</reference>
<dbReference type="AlphaFoldDB" id="A0A7J7L7X4"/>
<evidence type="ECO:0000313" key="3">
    <source>
        <dbReference type="Proteomes" id="UP000541444"/>
    </source>
</evidence>
<proteinExistence type="predicted"/>
<dbReference type="EMBL" id="JACGCM010002563">
    <property type="protein sequence ID" value="KAF6138664.1"/>
    <property type="molecule type" value="Genomic_DNA"/>
</dbReference>
<comment type="caution">
    <text evidence="2">The sequence shown here is derived from an EMBL/GenBank/DDBJ whole genome shotgun (WGS) entry which is preliminary data.</text>
</comment>
<name>A0A7J7L7X4_9MAGN</name>
<keyword evidence="3" id="KW-1185">Reference proteome</keyword>